<organism evidence="3 4">
    <name type="scientific">Mytilus galloprovincialis</name>
    <name type="common">Mediterranean mussel</name>
    <dbReference type="NCBI Taxonomy" id="29158"/>
    <lineage>
        <taxon>Eukaryota</taxon>
        <taxon>Metazoa</taxon>
        <taxon>Spiralia</taxon>
        <taxon>Lophotrochozoa</taxon>
        <taxon>Mollusca</taxon>
        <taxon>Bivalvia</taxon>
        <taxon>Autobranchia</taxon>
        <taxon>Pteriomorphia</taxon>
        <taxon>Mytilida</taxon>
        <taxon>Mytiloidea</taxon>
        <taxon>Mytilidae</taxon>
        <taxon>Mytilinae</taxon>
        <taxon>Mytilus</taxon>
    </lineage>
</organism>
<evidence type="ECO:0000313" key="4">
    <source>
        <dbReference type="Proteomes" id="UP000596742"/>
    </source>
</evidence>
<name>A0A8B6GUG0_MYTGA</name>
<gene>
    <name evidence="3" type="ORF">MGAL_10B071239</name>
</gene>
<evidence type="ECO:0000313" key="3">
    <source>
        <dbReference type="EMBL" id="VDI69572.1"/>
    </source>
</evidence>
<dbReference type="OrthoDB" id="5986971at2759"/>
<proteinExistence type="predicted"/>
<sequence>MAVFTCETKLKNLLNNIKKSASPQFIEFANKFQTVVDQDEDEYHAINTIEKCPSTTEKCPTTTKKRALHAITPSKSGCTPRGKRNRFSTPSKGARRRQLKFQTPKPPQTPKSSQTPSSCRKLTETSNLQSPGPKVKVQIGFRSSQRNSLLQGPGKLACRAIVMKQYKTALNHLLQIDEVKRDLATTVKKTLDEEAQKLCRLKSSVFKVSNISKFTWRSAISQLENTCPITMDILSTIIGNNKKEKSLKTPRMVTSMGVLLFSRNRRMNTLQAINSVMMYRGHVRTRVYSTFNRAGIRDHCYSTIDNNVTSGDHCYSAALLVTDTPLKDKESYGDLSSIDANEVTIPTTECFDEYYYATPITKVSDGELSSVHPVYSPLSVGEIQLSDTPLKDNRYLSVHGDVPVSTTKHFDDTFDVWVPNITEEQTTSPDLSPRTPVVKCVTDAAIVMSRDESPITTTQKEANRDGGSFQVVMDNLNLHQKTRHKTLDNKNKIHNLVHSIAVHSRVSGLDLDSTHPQADILSIPNDAFIPGDQEYFDLHQDFKTLMKRTLIENVPCLENLKHLVEYHIQHQYSKQSEKKSNIIPLGILEKDENIMEQMIEIMEHLQQYVSTTENGKMIPLLLGGDALSVERGDGAQRARQDARTPEQRLDGYVWKSED</sequence>
<comment type="caution">
    <text evidence="3">The sequence shown here is derived from an EMBL/GenBank/DDBJ whole genome shotgun (WGS) entry which is preliminary data.</text>
</comment>
<dbReference type="InterPro" id="IPR046496">
    <property type="entry name" value="DUF6589"/>
</dbReference>
<evidence type="ECO:0000256" key="1">
    <source>
        <dbReference type="SAM" id="MobiDB-lite"/>
    </source>
</evidence>
<feature type="domain" description="DUF6589" evidence="2">
    <location>
        <begin position="525"/>
        <end position="653"/>
    </location>
</feature>
<evidence type="ECO:0000259" key="2">
    <source>
        <dbReference type="Pfam" id="PF20231"/>
    </source>
</evidence>
<dbReference type="Proteomes" id="UP000596742">
    <property type="component" value="Unassembled WGS sequence"/>
</dbReference>
<dbReference type="Pfam" id="PF20231">
    <property type="entry name" value="DUF6589"/>
    <property type="match status" value="1"/>
</dbReference>
<protein>
    <recommendedName>
        <fullName evidence="2">DUF6589 domain-containing protein</fullName>
    </recommendedName>
</protein>
<dbReference type="EMBL" id="UYJE01009053">
    <property type="protein sequence ID" value="VDI69572.1"/>
    <property type="molecule type" value="Genomic_DNA"/>
</dbReference>
<accession>A0A8B6GUG0</accession>
<dbReference type="AlphaFoldDB" id="A0A8B6GUG0"/>
<keyword evidence="4" id="KW-1185">Reference proteome</keyword>
<feature type="region of interest" description="Disordered" evidence="1">
    <location>
        <begin position="71"/>
        <end position="134"/>
    </location>
</feature>
<reference evidence="3" key="1">
    <citation type="submission" date="2018-11" db="EMBL/GenBank/DDBJ databases">
        <authorList>
            <person name="Alioto T."/>
            <person name="Alioto T."/>
        </authorList>
    </citation>
    <scope>NUCLEOTIDE SEQUENCE</scope>
</reference>